<dbReference type="STRING" id="299467.A0A443SNE1"/>
<keyword evidence="6" id="KW-1185">Reference proteome</keyword>
<evidence type="ECO:0000256" key="1">
    <source>
        <dbReference type="ARBA" id="ARBA00005964"/>
    </source>
</evidence>
<dbReference type="Pfam" id="PF00135">
    <property type="entry name" value="COesterase"/>
    <property type="match status" value="1"/>
</dbReference>
<feature type="domain" description="Carboxylesterase type B" evidence="4">
    <location>
        <begin position="25"/>
        <end position="124"/>
    </location>
</feature>
<comment type="similarity">
    <text evidence="1">Belongs to the type-B carboxylesterase/lipase family.</text>
</comment>
<dbReference type="InterPro" id="IPR002018">
    <property type="entry name" value="CarbesteraseB"/>
</dbReference>
<dbReference type="PANTHER" id="PTHR43903">
    <property type="entry name" value="NEUROLIGIN"/>
    <property type="match status" value="1"/>
</dbReference>
<proteinExistence type="inferred from homology"/>
<accession>A0A443SNE1</accession>
<evidence type="ECO:0000313" key="6">
    <source>
        <dbReference type="Proteomes" id="UP000288716"/>
    </source>
</evidence>
<keyword evidence="3" id="KW-0325">Glycoprotein</keyword>
<dbReference type="PROSITE" id="PS00941">
    <property type="entry name" value="CARBOXYLESTERASE_B_2"/>
    <property type="match status" value="1"/>
</dbReference>
<evidence type="ECO:0000256" key="2">
    <source>
        <dbReference type="ARBA" id="ARBA00022729"/>
    </source>
</evidence>
<dbReference type="InterPro" id="IPR029058">
    <property type="entry name" value="AB_hydrolase_fold"/>
</dbReference>
<sequence length="146" mass="16703">MTSIIFESFHISNSKIFTFRLFPLQRPVNHGGWRGVLQATTYKDSCPQFDSRGVELGSEDCLYLNVYTPSVERRSYSDPYPVMVYIQAESFENGDSSLYGPEKLLDKGVIVVTFNYRLGILGNLIFVSFCVFRENIPMYLIIESIS</sequence>
<comment type="caution">
    <text evidence="5">The sequence shown here is derived from an EMBL/GenBank/DDBJ whole genome shotgun (WGS) entry which is preliminary data.</text>
</comment>
<dbReference type="OrthoDB" id="6502880at2759"/>
<dbReference type="Proteomes" id="UP000288716">
    <property type="component" value="Unassembled WGS sequence"/>
</dbReference>
<evidence type="ECO:0000256" key="3">
    <source>
        <dbReference type="ARBA" id="ARBA00023180"/>
    </source>
</evidence>
<reference evidence="5 6" key="1">
    <citation type="journal article" date="2018" name="Gigascience">
        <title>Genomes of trombidid mites reveal novel predicted allergens and laterally-transferred genes associated with secondary metabolism.</title>
        <authorList>
            <person name="Dong X."/>
            <person name="Chaisiri K."/>
            <person name="Xia D."/>
            <person name="Armstrong S.D."/>
            <person name="Fang Y."/>
            <person name="Donnelly M.J."/>
            <person name="Kadowaki T."/>
            <person name="McGarry J.W."/>
            <person name="Darby A.C."/>
            <person name="Makepeace B.L."/>
        </authorList>
    </citation>
    <scope>NUCLEOTIDE SEQUENCE [LARGE SCALE GENOMIC DNA]</scope>
    <source>
        <strain evidence="5">UoL-UT</strain>
    </source>
</reference>
<evidence type="ECO:0000259" key="4">
    <source>
        <dbReference type="Pfam" id="PF00135"/>
    </source>
</evidence>
<gene>
    <name evidence="5" type="ORF">B4U80_04184</name>
</gene>
<dbReference type="InterPro" id="IPR019819">
    <property type="entry name" value="Carboxylesterase_B_CS"/>
</dbReference>
<organism evidence="5 6">
    <name type="scientific">Leptotrombidium deliense</name>
    <dbReference type="NCBI Taxonomy" id="299467"/>
    <lineage>
        <taxon>Eukaryota</taxon>
        <taxon>Metazoa</taxon>
        <taxon>Ecdysozoa</taxon>
        <taxon>Arthropoda</taxon>
        <taxon>Chelicerata</taxon>
        <taxon>Arachnida</taxon>
        <taxon>Acari</taxon>
        <taxon>Acariformes</taxon>
        <taxon>Trombidiformes</taxon>
        <taxon>Prostigmata</taxon>
        <taxon>Anystina</taxon>
        <taxon>Parasitengona</taxon>
        <taxon>Trombiculoidea</taxon>
        <taxon>Trombiculidae</taxon>
        <taxon>Leptotrombidium</taxon>
    </lineage>
</organism>
<dbReference type="SUPFAM" id="SSF53474">
    <property type="entry name" value="alpha/beta-Hydrolases"/>
    <property type="match status" value="1"/>
</dbReference>
<dbReference type="InterPro" id="IPR051093">
    <property type="entry name" value="Neuroligin/BSAL"/>
</dbReference>
<dbReference type="Gene3D" id="3.40.50.1820">
    <property type="entry name" value="alpha/beta hydrolase"/>
    <property type="match status" value="1"/>
</dbReference>
<protein>
    <submittedName>
        <fullName evidence="5">Esterase FE4-like protein</fullName>
    </submittedName>
</protein>
<name>A0A443SNE1_9ACAR</name>
<dbReference type="EMBL" id="NCKV01001098">
    <property type="protein sequence ID" value="RWS29034.1"/>
    <property type="molecule type" value="Genomic_DNA"/>
</dbReference>
<dbReference type="AlphaFoldDB" id="A0A443SNE1"/>
<keyword evidence="2" id="KW-0732">Signal</keyword>
<dbReference type="VEuPathDB" id="VectorBase:LDEU003004"/>
<evidence type="ECO:0000313" key="5">
    <source>
        <dbReference type="EMBL" id="RWS29034.1"/>
    </source>
</evidence>